<dbReference type="RefSeq" id="WP_182331062.1">
    <property type="nucleotide sequence ID" value="NZ_CP058555.1"/>
</dbReference>
<protein>
    <recommendedName>
        <fullName evidence="3">Lipid A biosynthesis lauroyl acyltransferase</fullName>
    </recommendedName>
</protein>
<organism evidence="1 2">
    <name type="scientific">Sphingobacterium paramultivorum</name>
    <dbReference type="NCBI Taxonomy" id="2886510"/>
    <lineage>
        <taxon>Bacteria</taxon>
        <taxon>Pseudomonadati</taxon>
        <taxon>Bacteroidota</taxon>
        <taxon>Sphingobacteriia</taxon>
        <taxon>Sphingobacteriales</taxon>
        <taxon>Sphingobacteriaceae</taxon>
        <taxon>Sphingobacterium</taxon>
    </lineage>
</organism>
<keyword evidence="2" id="KW-1185">Reference proteome</keyword>
<evidence type="ECO:0000313" key="2">
    <source>
        <dbReference type="Proteomes" id="UP000515450"/>
    </source>
</evidence>
<proteinExistence type="predicted"/>
<dbReference type="AlphaFoldDB" id="A0A7G5DX89"/>
<reference evidence="1 2" key="1">
    <citation type="journal article" date="2020" name="G3 (Bethesda)">
        <title>CeMbio - The Caenorhabditis elegans Microbiome Resource.</title>
        <authorList>
            <person name="Dirksen P."/>
            <person name="Assie A."/>
            <person name="Zimmermann J."/>
            <person name="Zhang F."/>
            <person name="Tietje A.M."/>
            <person name="Marsh S.A."/>
            <person name="Felix M.A."/>
            <person name="Shapira M."/>
            <person name="Kaleta C."/>
            <person name="Schulenburg H."/>
            <person name="Samuel B."/>
        </authorList>
    </citation>
    <scope>NUCLEOTIDE SEQUENCE [LARGE SCALE GENOMIC DNA]</scope>
    <source>
        <strain evidence="1 2">BIGb0170</strain>
    </source>
</reference>
<sequence>MIYSEDNHSWSYALFSAHLHRYMPRLKWEQHQFIYQQWCNYHLPKPLHSNLIWNTDAIESLPKAEPSILVLYHLGMHAYIPQILAENNIQFDILMDRKVFAKHQEEMSALRDLCHEKGTLHSFLMSDDPSVLLKARTTMRAGRHLLIFADGNSGTKDTLERKLKVSFLESSIYVRKGIAVLSFLLQMPIVPLAHSVKDGRYYLFMGEEIFRLSHESREDYLLRSMQLLFQFLANQIKDEPWRWECWAYLHVLNCYKIKSYITPNFSLKLAENIHIQLEERKGIFNRKYFCYQFE</sequence>
<name>A0A7G5DX89_9SPHI</name>
<dbReference type="Proteomes" id="UP000515450">
    <property type="component" value="Chromosome"/>
</dbReference>
<accession>A0A7G5DX89</accession>
<gene>
    <name evidence="1" type="ORF">HS960_01215</name>
</gene>
<evidence type="ECO:0000313" key="1">
    <source>
        <dbReference type="EMBL" id="QMV66364.1"/>
    </source>
</evidence>
<dbReference type="EMBL" id="CP058555">
    <property type="protein sequence ID" value="QMV66364.1"/>
    <property type="molecule type" value="Genomic_DNA"/>
</dbReference>
<evidence type="ECO:0008006" key="3">
    <source>
        <dbReference type="Google" id="ProtNLM"/>
    </source>
</evidence>